<evidence type="ECO:0000313" key="7">
    <source>
        <dbReference type="Ensembl" id="ENSCVAP00000012889.1"/>
    </source>
</evidence>
<dbReference type="PANTHER" id="PTHR24206">
    <property type="entry name" value="OS06G0237300 PROTEIN"/>
    <property type="match status" value="1"/>
</dbReference>
<feature type="compositionally biased region" description="Polar residues" evidence="5">
    <location>
        <begin position="572"/>
        <end position="594"/>
    </location>
</feature>
<feature type="region of interest" description="Disordered" evidence="5">
    <location>
        <begin position="689"/>
        <end position="747"/>
    </location>
</feature>
<evidence type="ECO:0000256" key="3">
    <source>
        <dbReference type="ARBA" id="ARBA00023038"/>
    </source>
</evidence>
<feature type="region of interest" description="Disordered" evidence="5">
    <location>
        <begin position="227"/>
        <end position="271"/>
    </location>
</feature>
<dbReference type="Pfam" id="PF00412">
    <property type="entry name" value="LIM"/>
    <property type="match status" value="1"/>
</dbReference>
<dbReference type="Ensembl" id="ENSCVAT00000030523.1">
    <property type="protein sequence ID" value="ENSCVAP00000012889.1"/>
    <property type="gene ID" value="ENSCVAG00000015340.1"/>
</dbReference>
<feature type="compositionally biased region" description="Polar residues" evidence="5">
    <location>
        <begin position="293"/>
        <end position="304"/>
    </location>
</feature>
<dbReference type="GeneTree" id="ENSGT00940000158377"/>
<dbReference type="AlphaFoldDB" id="A0A3Q2D3P3"/>
<feature type="region of interest" description="Disordered" evidence="5">
    <location>
        <begin position="288"/>
        <end position="360"/>
    </location>
</feature>
<feature type="domain" description="LIM zinc-binding" evidence="6">
    <location>
        <begin position="1"/>
        <end position="60"/>
    </location>
</feature>
<dbReference type="Gene3D" id="2.10.110.10">
    <property type="entry name" value="Cysteine Rich Protein"/>
    <property type="match status" value="1"/>
</dbReference>
<feature type="compositionally biased region" description="Basic and acidic residues" evidence="5">
    <location>
        <begin position="349"/>
        <end position="359"/>
    </location>
</feature>
<protein>
    <recommendedName>
        <fullName evidence="6">LIM zinc-binding domain-containing protein</fullName>
    </recommendedName>
</protein>
<feature type="region of interest" description="Disordered" evidence="5">
    <location>
        <begin position="390"/>
        <end position="540"/>
    </location>
</feature>
<keyword evidence="2 4" id="KW-0862">Zinc</keyword>
<feature type="compositionally biased region" description="Basic and acidic residues" evidence="5">
    <location>
        <begin position="494"/>
        <end position="508"/>
    </location>
</feature>
<feature type="compositionally biased region" description="Polar residues" evidence="5">
    <location>
        <begin position="440"/>
        <end position="451"/>
    </location>
</feature>
<keyword evidence="3 4" id="KW-0440">LIM domain</keyword>
<proteinExistence type="predicted"/>
<evidence type="ECO:0000313" key="8">
    <source>
        <dbReference type="Proteomes" id="UP000265020"/>
    </source>
</evidence>
<feature type="compositionally biased region" description="Basic and acidic residues" evidence="5">
    <location>
        <begin position="202"/>
        <end position="215"/>
    </location>
</feature>
<dbReference type="SMART" id="SM00132">
    <property type="entry name" value="LIM"/>
    <property type="match status" value="1"/>
</dbReference>
<reference evidence="7" key="2">
    <citation type="submission" date="2025-09" db="UniProtKB">
        <authorList>
            <consortium name="Ensembl"/>
        </authorList>
    </citation>
    <scope>IDENTIFICATION</scope>
</reference>
<feature type="compositionally biased region" description="Low complexity" evidence="5">
    <location>
        <begin position="734"/>
        <end position="747"/>
    </location>
</feature>
<evidence type="ECO:0000256" key="2">
    <source>
        <dbReference type="ARBA" id="ARBA00022833"/>
    </source>
</evidence>
<evidence type="ECO:0000256" key="1">
    <source>
        <dbReference type="ARBA" id="ARBA00022723"/>
    </source>
</evidence>
<feature type="region of interest" description="Disordered" evidence="5">
    <location>
        <begin position="552"/>
        <end position="668"/>
    </location>
</feature>
<feature type="compositionally biased region" description="Polar residues" evidence="5">
    <location>
        <begin position="318"/>
        <end position="347"/>
    </location>
</feature>
<organism evidence="7 8">
    <name type="scientific">Cyprinodon variegatus</name>
    <name type="common">Sheepshead minnow</name>
    <dbReference type="NCBI Taxonomy" id="28743"/>
    <lineage>
        <taxon>Eukaryota</taxon>
        <taxon>Metazoa</taxon>
        <taxon>Chordata</taxon>
        <taxon>Craniata</taxon>
        <taxon>Vertebrata</taxon>
        <taxon>Euteleostomi</taxon>
        <taxon>Actinopterygii</taxon>
        <taxon>Neopterygii</taxon>
        <taxon>Teleostei</taxon>
        <taxon>Neoteleostei</taxon>
        <taxon>Acanthomorphata</taxon>
        <taxon>Ovalentaria</taxon>
        <taxon>Atherinomorphae</taxon>
        <taxon>Cyprinodontiformes</taxon>
        <taxon>Cyprinodontidae</taxon>
        <taxon>Cyprinodon</taxon>
    </lineage>
</organism>
<keyword evidence="1 4" id="KW-0479">Metal-binding</keyword>
<dbReference type="SUPFAM" id="SSF57716">
    <property type="entry name" value="Glucocorticoid receptor-like (DNA-binding domain)"/>
    <property type="match status" value="1"/>
</dbReference>
<feature type="compositionally biased region" description="Polar residues" evidence="5">
    <location>
        <begin position="689"/>
        <end position="702"/>
    </location>
</feature>
<accession>A0A3Q2D3P3</accession>
<evidence type="ECO:0000256" key="5">
    <source>
        <dbReference type="SAM" id="MobiDB-lite"/>
    </source>
</evidence>
<name>A0A3Q2D3P3_CYPVA</name>
<feature type="compositionally biased region" description="Polar residues" evidence="5">
    <location>
        <begin position="520"/>
        <end position="529"/>
    </location>
</feature>
<sequence>MCSACLTPVYPVEKMVVNKLSLHHNCFCCKHCKKKLSTHNYSSLHGEFYCTAHYQQLFKRKGNYDEGFGHIQHKDRWLHKNKATDEPDAKTTTKMTKKDLRISVEVSSTKESITEHEKKSSADVKGKLKIKWPPEKNITRVQPTQPTNAPVLKNKMNDAGKHANVGASERWRNEKSDYRREMINTGGKGNAKTATLISAEKRVSEKPVSVKDPTKAGHFQITTPPMVKKDASSSFAKSVPVKHQRPLQTRAIDRSEISNSPVSDKPKASLNKVRKSVHFAQNVESALSDKSIPVSSGENKTFPKSSKAAGEINDVNPHPSSNQPQQIEENPKMTTCQNNEVPTTGPNHQDPDVDMESRQEVAQLDNTSLLEDAKADNDSLQCQSHREVLTLAEDDSRQREPSETPDVVSTDQVNKYESEDLSDPQTPTGQVIVEEVSPEINENQLKTTSSNNDRETNGNQKKPLPRVNSKTKLASWPKGRSPLTKLFTSTGNDKATRVEAKDAKKTDVKSSGGLFGRLFHSSSDTTKAPANQEKNKVEPVGEKLVEAQVVKAHDNQKESIPEVLPLEPDAENQINVQLSEASTEPVNSPNQSIKEASEDLTAPEETHENPADQESELQISVAKEPSAREPEIQPEVPLSDKHLMNQMPEESVTELTAKDSGDGDSSQPVFNDNFGDTFSLAQEVKAPVQKNTDTCSPNSNIQPDAPDVMGGNLISEALFSPSNENPPEPTNFYDSSDSSGFTGSSFPTTSAETAGAFHDDFSLIVTQSLPAENNAMTDPPTLHDSVSVKQDDNADPFSAVNQTSGQIAELDIFSSNDFFSQPVLFDVPEQKAAGGSANQFSAFPDDIFGVSHSSDIADMFPMQSSNPNISNAFDDLLGSDASSTVAPTPQIDPFAGDIFASDGLLFSVSEQSNANVMGDSLLVTESNNTEQKSESSSWMDDLLG</sequence>
<dbReference type="OMA" id="KMSWPPE"/>
<feature type="region of interest" description="Disordered" evidence="5">
    <location>
        <begin position="202"/>
        <end position="221"/>
    </location>
</feature>
<dbReference type="PROSITE" id="PS50023">
    <property type="entry name" value="LIM_DOMAIN_2"/>
    <property type="match status" value="1"/>
</dbReference>
<feature type="compositionally biased region" description="Basic and acidic residues" evidence="5">
    <location>
        <begin position="390"/>
        <end position="402"/>
    </location>
</feature>
<dbReference type="GO" id="GO:0046872">
    <property type="term" value="F:metal ion binding"/>
    <property type="evidence" value="ECO:0007669"/>
    <property type="project" value="UniProtKB-KW"/>
</dbReference>
<dbReference type="Proteomes" id="UP000265020">
    <property type="component" value="Unassembled WGS sequence"/>
</dbReference>
<evidence type="ECO:0000256" key="4">
    <source>
        <dbReference type="PROSITE-ProRule" id="PRU00125"/>
    </source>
</evidence>
<feature type="region of interest" description="Disordered" evidence="5">
    <location>
        <begin position="924"/>
        <end position="944"/>
    </location>
</feature>
<reference evidence="7" key="1">
    <citation type="submission" date="2025-08" db="UniProtKB">
        <authorList>
            <consortium name="Ensembl"/>
        </authorList>
    </citation>
    <scope>IDENTIFICATION</scope>
</reference>
<keyword evidence="8" id="KW-1185">Reference proteome</keyword>
<dbReference type="InterPro" id="IPR001781">
    <property type="entry name" value="Znf_LIM"/>
</dbReference>
<feature type="compositionally biased region" description="Polar residues" evidence="5">
    <location>
        <begin position="924"/>
        <end position="938"/>
    </location>
</feature>
<evidence type="ECO:0000259" key="6">
    <source>
        <dbReference type="PROSITE" id="PS50023"/>
    </source>
</evidence>